<organism evidence="2 3">
    <name type="scientific">Sporofaciens musculi</name>
    <dbReference type="NCBI Taxonomy" id="2681861"/>
    <lineage>
        <taxon>Bacteria</taxon>
        <taxon>Bacillati</taxon>
        <taxon>Bacillota</taxon>
        <taxon>Clostridia</taxon>
        <taxon>Lachnospirales</taxon>
        <taxon>Lachnospiraceae</taxon>
        <taxon>Sporofaciens</taxon>
    </lineage>
</organism>
<keyword evidence="1" id="KW-0812">Transmembrane</keyword>
<accession>A0A7X3MLP3</accession>
<feature type="transmembrane region" description="Helical" evidence="1">
    <location>
        <begin position="224"/>
        <end position="242"/>
    </location>
</feature>
<keyword evidence="1" id="KW-1133">Transmembrane helix</keyword>
<feature type="transmembrane region" description="Helical" evidence="1">
    <location>
        <begin position="175"/>
        <end position="190"/>
    </location>
</feature>
<keyword evidence="3" id="KW-1185">Reference proteome</keyword>
<evidence type="ECO:0000256" key="1">
    <source>
        <dbReference type="SAM" id="Phobius"/>
    </source>
</evidence>
<feature type="transmembrane region" description="Helical" evidence="1">
    <location>
        <begin position="97"/>
        <end position="117"/>
    </location>
</feature>
<feature type="transmembrane region" description="Helical" evidence="1">
    <location>
        <begin position="341"/>
        <end position="362"/>
    </location>
</feature>
<gene>
    <name evidence="2" type="ORF">GN277_26240</name>
</gene>
<feature type="transmembrane region" description="Helical" evidence="1">
    <location>
        <begin position="396"/>
        <end position="414"/>
    </location>
</feature>
<dbReference type="AlphaFoldDB" id="A0A7X3MLP3"/>
<proteinExistence type="predicted"/>
<dbReference type="NCBIfam" id="TIGR04370">
    <property type="entry name" value="glyco_rpt_poly"/>
    <property type="match status" value="1"/>
</dbReference>
<reference evidence="2 3" key="1">
    <citation type="submission" date="2019-12" db="EMBL/GenBank/DDBJ databases">
        <title>Sporaefaciens musculi gen. nov., sp. nov., a novel bacterium isolated from the caecum of an obese mouse.</title>
        <authorList>
            <person name="Rasmussen T.S."/>
            <person name="Streidl T."/>
            <person name="Hitch T.C.A."/>
            <person name="Wortmann E."/>
            <person name="Deptula P."/>
            <person name="Hansen M."/>
            <person name="Nielsen D.S."/>
            <person name="Clavel T."/>
            <person name="Vogensen F.K."/>
        </authorList>
    </citation>
    <scope>NUCLEOTIDE SEQUENCE [LARGE SCALE GENOMIC DNA]</scope>
    <source>
        <strain evidence="2 3">WCA-9-b2</strain>
    </source>
</reference>
<dbReference type="Proteomes" id="UP000460412">
    <property type="component" value="Unassembled WGS sequence"/>
</dbReference>
<evidence type="ECO:0000313" key="2">
    <source>
        <dbReference type="EMBL" id="MXP78711.1"/>
    </source>
</evidence>
<dbReference type="EMBL" id="WUQX01000001">
    <property type="protein sequence ID" value="MXP78711.1"/>
    <property type="molecule type" value="Genomic_DNA"/>
</dbReference>
<sequence length="417" mass="49286">MKYIALLFFLVVFIVNQRIKIQRLNLIDVYSLMWMLGTFATLLSLYNLYNVDSIIYACVILGASGFIIGYYGIYLLKYRIVLKNAKVNKNYVLNKNIIKIFWSIVFIFYFRLFLKYIELMLQGTSWYSIRYSYFVRGKSFTEIESILSSYVMEPFVIYIIPIVITILILNKEKEWFIIFVGVLNVSIYFFCSQSKSVLITYLFVVIFVVLSTQNKRIREKRRKFKYIIFFLIVLVAFLIVYVQKRRETGNILQSLYSYVAPNLVVLEHYKKEIDLCGLQGYGVVLFYGIINIFVKFISLFGISLNEAYTQINSFLNGVLTNGIQVYKNGIANTNVLTTYLLYFYLDFRYIGIFFESMLLGMVTGKVEREVIKNKNLLVVSYYVLFAISIFKLYTLWQFYLTSYVMAYIFLFFVFKKE</sequence>
<protein>
    <submittedName>
        <fullName evidence="2">Oligosaccharide repeat unit polymerase</fullName>
    </submittedName>
</protein>
<feature type="transmembrane region" description="Helical" evidence="1">
    <location>
        <begin position="147"/>
        <end position="168"/>
    </location>
</feature>
<comment type="caution">
    <text evidence="2">The sequence shown here is derived from an EMBL/GenBank/DDBJ whole genome shotgun (WGS) entry which is preliminary data.</text>
</comment>
<feature type="transmembrane region" description="Helical" evidence="1">
    <location>
        <begin position="54"/>
        <end position="76"/>
    </location>
</feature>
<keyword evidence="1" id="KW-0472">Membrane</keyword>
<name>A0A7X3MLP3_9FIRM</name>
<evidence type="ECO:0000313" key="3">
    <source>
        <dbReference type="Proteomes" id="UP000460412"/>
    </source>
</evidence>
<feature type="transmembrane region" description="Helical" evidence="1">
    <location>
        <begin position="278"/>
        <end position="302"/>
    </location>
</feature>
<dbReference type="RefSeq" id="WP_159755708.1">
    <property type="nucleotide sequence ID" value="NZ_WUQX01000001.1"/>
</dbReference>
<feature type="transmembrane region" description="Helical" evidence="1">
    <location>
        <begin position="196"/>
        <end position="212"/>
    </location>
</feature>